<name>A0A0S2K152_9GAMM</name>
<keyword evidence="3" id="KW-1185">Reference proteome</keyword>
<dbReference type="InterPro" id="IPR013762">
    <property type="entry name" value="Integrase-like_cat_sf"/>
</dbReference>
<protein>
    <submittedName>
        <fullName evidence="2">Phage integrase family protein</fullName>
    </submittedName>
</protein>
<dbReference type="EMBL" id="CP013187">
    <property type="protein sequence ID" value="ALO41812.1"/>
    <property type="molecule type" value="Genomic_DNA"/>
</dbReference>
<dbReference type="KEGG" id="pphe:PP2015_1300"/>
<proteinExistence type="predicted"/>
<gene>
    <name evidence="2" type="ORF">PP2015_1300</name>
</gene>
<accession>A0A0S2K152</accession>
<evidence type="ECO:0000313" key="3">
    <source>
        <dbReference type="Proteomes" id="UP000061457"/>
    </source>
</evidence>
<evidence type="ECO:0000256" key="1">
    <source>
        <dbReference type="ARBA" id="ARBA00023172"/>
    </source>
</evidence>
<sequence length="636" mass="72755">MYNVSLDIKKYEQYALPTPRTPSEFVMPNENTVVSIDKDGSPVSYFGDDVWDYNAFFNLTRERASLYQIKFFLEKHQSELLIELKQRIYFLIWGAKDDLLHMEGNTFRKFRQCRLLARHANEALRVFKGTSVGEFSLLGNELVFTQILQEQKQFSQETVEHRLKSLTVLTQVNKHFPESRHFRLGLPEGKSVKQIAKMNSSSGKGHYPTVIPVIYEQLMVRLVKGVETAYSKINTLHDVKAYAKKHRVTERRALVEFKAIEGACFMALSAFTGMRISELTQIDSTSYKEVELDGVMLCTLRSWTSKLEKLPREDVWACAPICKKALAILAVLNDEYRSVKGDIHCSPCFRFDGKNGIGDNITSQIADVVLNTTNLANLFNNHSKHLGIAYVPDEMDEVYCLLNPVVSANYYPIKTREDGSYYWHFSTHSLRRTFAHFVVGNGLVTLAALKHQFKHVSLAMTAIYASHAEVLTLLGIENLASVKKSIEEAEMDSHKAYLRDMFDHPEEQSGGFMKAFEGDPKVLTDEQFERLVKETRGANKSTGFGRCFAGFKCRMAHLFEPSSCVGLDCENLNINQNEALRWQERHNRIGHKIQQMKELGFYNQNTLARELSDIRAAEKVMRDHNIEFEQFNLGAL</sequence>
<dbReference type="Proteomes" id="UP000061457">
    <property type="component" value="Chromosome I"/>
</dbReference>
<dbReference type="STRING" id="161398.PP2015_1300"/>
<organism evidence="2 3">
    <name type="scientific">Pseudoalteromonas phenolica</name>
    <dbReference type="NCBI Taxonomy" id="161398"/>
    <lineage>
        <taxon>Bacteria</taxon>
        <taxon>Pseudomonadati</taxon>
        <taxon>Pseudomonadota</taxon>
        <taxon>Gammaproteobacteria</taxon>
        <taxon>Alteromonadales</taxon>
        <taxon>Pseudoalteromonadaceae</taxon>
        <taxon>Pseudoalteromonas</taxon>
    </lineage>
</organism>
<evidence type="ECO:0000313" key="2">
    <source>
        <dbReference type="EMBL" id="ALO41812.1"/>
    </source>
</evidence>
<dbReference type="OrthoDB" id="8768428at2"/>
<keyword evidence="1" id="KW-0233">DNA recombination</keyword>
<dbReference type="AlphaFoldDB" id="A0A0S2K152"/>
<dbReference type="GO" id="GO:0003677">
    <property type="term" value="F:DNA binding"/>
    <property type="evidence" value="ECO:0007669"/>
    <property type="project" value="InterPro"/>
</dbReference>
<dbReference type="GO" id="GO:0006310">
    <property type="term" value="P:DNA recombination"/>
    <property type="evidence" value="ECO:0007669"/>
    <property type="project" value="UniProtKB-KW"/>
</dbReference>
<dbReference type="GO" id="GO:0015074">
    <property type="term" value="P:DNA integration"/>
    <property type="evidence" value="ECO:0007669"/>
    <property type="project" value="InterPro"/>
</dbReference>
<reference evidence="2 3" key="1">
    <citation type="submission" date="2015-11" db="EMBL/GenBank/DDBJ databases">
        <authorList>
            <person name="Zhang Y."/>
            <person name="Guo Z."/>
        </authorList>
    </citation>
    <scope>NUCLEOTIDE SEQUENCE [LARGE SCALE GENOMIC DNA]</scope>
    <source>
        <strain evidence="2 3">KCTC 12086</strain>
    </source>
</reference>
<dbReference type="PATRIC" id="fig|161398.10.peg.1325"/>
<dbReference type="SUPFAM" id="SSF56349">
    <property type="entry name" value="DNA breaking-rejoining enzymes"/>
    <property type="match status" value="1"/>
</dbReference>
<dbReference type="InterPro" id="IPR011010">
    <property type="entry name" value="DNA_brk_join_enz"/>
</dbReference>
<dbReference type="Gene3D" id="1.10.443.10">
    <property type="entry name" value="Intergrase catalytic core"/>
    <property type="match status" value="1"/>
</dbReference>
<dbReference type="CDD" id="cd00397">
    <property type="entry name" value="DNA_BRE_C"/>
    <property type="match status" value="1"/>
</dbReference>